<reference evidence="1 2" key="1">
    <citation type="submission" date="2019-07" db="EMBL/GenBank/DDBJ databases">
        <title>Complete Genome Sequence of Leptotrichia trevisanii Strain JMUB3935.</title>
        <authorList>
            <person name="Watanabe S."/>
            <person name="Cui L."/>
        </authorList>
    </citation>
    <scope>NUCLEOTIDE SEQUENCE [LARGE SCALE GENOMIC DNA]</scope>
    <source>
        <strain evidence="1 2">JMUB3935</strain>
    </source>
</reference>
<sequence length="127" mass="15095">MYKELVNEKYPNAERLLGELYMSKKDYGKAEEWLLKESEKLFSHSEDNVKRIEEKRARLLRLLAKVYEMKEDYGKAENNLLKAKELAHKELALTSLAKLYEKQGKYSQALKINEELEELKKIEKQKN</sequence>
<dbReference type="AlphaFoldDB" id="A0A510KK41"/>
<dbReference type="Pfam" id="PF13176">
    <property type="entry name" value="TPR_7"/>
    <property type="match status" value="1"/>
</dbReference>
<dbReference type="EMBL" id="AP019840">
    <property type="protein sequence ID" value="BBM52036.1"/>
    <property type="molecule type" value="Genomic_DNA"/>
</dbReference>
<organism evidence="1 2">
    <name type="scientific">Leptotrichia trevisanii</name>
    <dbReference type="NCBI Taxonomy" id="109328"/>
    <lineage>
        <taxon>Bacteria</taxon>
        <taxon>Fusobacteriati</taxon>
        <taxon>Fusobacteriota</taxon>
        <taxon>Fusobacteriia</taxon>
        <taxon>Fusobacteriales</taxon>
        <taxon>Leptotrichiaceae</taxon>
        <taxon>Leptotrichia</taxon>
    </lineage>
</organism>
<dbReference type="SUPFAM" id="SSF48452">
    <property type="entry name" value="TPR-like"/>
    <property type="match status" value="1"/>
</dbReference>
<gene>
    <name evidence="1" type="ORF">JMUB3935_1014</name>
</gene>
<protein>
    <recommendedName>
        <fullName evidence="3">Tetratricopeptide repeat protein</fullName>
    </recommendedName>
</protein>
<dbReference type="InterPro" id="IPR011990">
    <property type="entry name" value="TPR-like_helical_dom_sf"/>
</dbReference>
<evidence type="ECO:0000313" key="1">
    <source>
        <dbReference type="EMBL" id="BBM52036.1"/>
    </source>
</evidence>
<name>A0A510KK41_9FUSO</name>
<evidence type="ECO:0008006" key="3">
    <source>
        <dbReference type="Google" id="ProtNLM"/>
    </source>
</evidence>
<dbReference type="Proteomes" id="UP000321378">
    <property type="component" value="Chromosome"/>
</dbReference>
<dbReference type="InterPro" id="IPR019734">
    <property type="entry name" value="TPR_rpt"/>
</dbReference>
<dbReference type="Gene3D" id="1.25.40.10">
    <property type="entry name" value="Tetratricopeptide repeat domain"/>
    <property type="match status" value="1"/>
</dbReference>
<accession>A0A510KK41</accession>
<proteinExistence type="predicted"/>
<evidence type="ECO:0000313" key="2">
    <source>
        <dbReference type="Proteomes" id="UP000321378"/>
    </source>
</evidence>